<keyword evidence="3" id="KW-1185">Reference proteome</keyword>
<dbReference type="Pfam" id="PF16074">
    <property type="entry name" value="PilW"/>
    <property type="match status" value="1"/>
</dbReference>
<dbReference type="KEGG" id="cpis:HS961_08005"/>
<sequence length="299" mass="31416">MPGRRRPACRPGGRSVHARQAGRLQRGFSLIELLVGMALGLAVMGAASVALLASRSVAGTVSDASHLQQQASYALRTIGLQLRQSGSLYLNLQLPVAADGSASAALTPVAFETAAPAAGGARGYVPQTDALRGGNNSLVTGSRRYKEPVFAQSGLAAQARNCLGGPVDANPDLRLESLFRLRGHVLRCGGNDTAASLQPLVDNVAAFRLRYLRMQAEGAAAPQLQYVTAQQAGRDWSQVVAVEVCLVLFGNPSAALPAGSGYTDCDGTWVAVADLPAARKGRMHRVFRNLFQLRSQGSR</sequence>
<keyword evidence="1" id="KW-0812">Transmembrane</keyword>
<evidence type="ECO:0000313" key="3">
    <source>
        <dbReference type="Proteomes" id="UP000515240"/>
    </source>
</evidence>
<reference evidence="2 3" key="1">
    <citation type="journal article" date="2020" name="G3 (Bethesda)">
        <title>CeMbio - The Caenorhabditis elegans Microbiome Resource.</title>
        <authorList>
            <person name="Dirksen P."/>
            <person name="Assie A."/>
            <person name="Zimmermann J."/>
            <person name="Zhang F."/>
            <person name="Tietje A.M."/>
            <person name="Marsh S.A."/>
            <person name="Felix M.A."/>
            <person name="Shapira M."/>
            <person name="Kaleta C."/>
            <person name="Schulenburg H."/>
            <person name="Samuel B."/>
        </authorList>
    </citation>
    <scope>NUCLEOTIDE SEQUENCE [LARGE SCALE GENOMIC DNA]</scope>
    <source>
        <strain evidence="2 3">BIGb0172</strain>
    </source>
</reference>
<dbReference type="AlphaFoldDB" id="A0A7G5EFL4"/>
<organism evidence="2 3">
    <name type="scientific">Comamonas piscis</name>
    <dbReference type="NCBI Taxonomy" id="1562974"/>
    <lineage>
        <taxon>Bacteria</taxon>
        <taxon>Pseudomonadati</taxon>
        <taxon>Pseudomonadota</taxon>
        <taxon>Betaproteobacteria</taxon>
        <taxon>Burkholderiales</taxon>
        <taxon>Comamonadaceae</taxon>
        <taxon>Comamonas</taxon>
    </lineage>
</organism>
<keyword evidence="1" id="KW-0472">Membrane</keyword>
<dbReference type="GO" id="GO:0043683">
    <property type="term" value="P:type IV pilus assembly"/>
    <property type="evidence" value="ECO:0007669"/>
    <property type="project" value="InterPro"/>
</dbReference>
<feature type="transmembrane region" description="Helical" evidence="1">
    <location>
        <begin position="33"/>
        <end position="53"/>
    </location>
</feature>
<dbReference type="InterPro" id="IPR032092">
    <property type="entry name" value="PilW"/>
</dbReference>
<dbReference type="Proteomes" id="UP000515240">
    <property type="component" value="Chromosome"/>
</dbReference>
<dbReference type="InterPro" id="IPR012902">
    <property type="entry name" value="N_methyl_site"/>
</dbReference>
<proteinExistence type="predicted"/>
<protein>
    <submittedName>
        <fullName evidence="2">PilW family protein</fullName>
    </submittedName>
</protein>
<accession>A0A7G5EFL4</accession>
<gene>
    <name evidence="2" type="ORF">HS961_08005</name>
</gene>
<evidence type="ECO:0000256" key="1">
    <source>
        <dbReference type="SAM" id="Phobius"/>
    </source>
</evidence>
<name>A0A7G5EFL4_9BURK</name>
<dbReference type="EMBL" id="CP058554">
    <property type="protein sequence ID" value="QMV72789.1"/>
    <property type="molecule type" value="Genomic_DNA"/>
</dbReference>
<dbReference type="NCBIfam" id="TIGR02532">
    <property type="entry name" value="IV_pilin_GFxxxE"/>
    <property type="match status" value="1"/>
</dbReference>
<keyword evidence="1" id="KW-1133">Transmembrane helix</keyword>
<dbReference type="Pfam" id="PF07963">
    <property type="entry name" value="N_methyl"/>
    <property type="match status" value="1"/>
</dbReference>
<evidence type="ECO:0000313" key="2">
    <source>
        <dbReference type="EMBL" id="QMV72789.1"/>
    </source>
</evidence>